<evidence type="ECO:0000256" key="3">
    <source>
        <dbReference type="ARBA" id="ARBA00022842"/>
    </source>
</evidence>
<dbReference type="Gene3D" id="3.40.190.80">
    <property type="match status" value="1"/>
</dbReference>
<dbReference type="Proteomes" id="UP000422221">
    <property type="component" value="Unassembled WGS sequence"/>
</dbReference>
<comment type="function">
    <text evidence="4">Converts adenosine-3',5'-bisphosphate (PAP) to AMP.</text>
</comment>
<proteinExistence type="inferred from homology"/>
<dbReference type="SUPFAM" id="SSF56655">
    <property type="entry name" value="Carbohydrate phosphatase"/>
    <property type="match status" value="1"/>
</dbReference>
<evidence type="ECO:0000256" key="1">
    <source>
        <dbReference type="ARBA" id="ARBA00001625"/>
    </source>
</evidence>
<feature type="binding site" evidence="5">
    <location>
        <position position="87"/>
    </location>
    <ligand>
        <name>Mg(2+)</name>
        <dbReference type="ChEBI" id="CHEBI:18420"/>
        <label>1</label>
        <note>catalytic</note>
    </ligand>
</feature>
<keyword evidence="4" id="KW-1003">Cell membrane</keyword>
<evidence type="ECO:0000256" key="2">
    <source>
        <dbReference type="ARBA" id="ARBA00022723"/>
    </source>
</evidence>
<comment type="caution">
    <text evidence="6">The sequence shown here is derived from an EMBL/GenBank/DDBJ whole genome shotgun (WGS) entry which is preliminary data.</text>
</comment>
<dbReference type="GO" id="GO:0000287">
    <property type="term" value="F:magnesium ion binding"/>
    <property type="evidence" value="ECO:0007669"/>
    <property type="project" value="UniProtKB-UniRule"/>
</dbReference>
<dbReference type="FunFam" id="3.40.190.80:FF:000005">
    <property type="entry name" value="3'(2'),5'-bisphosphate nucleotidase CysQ"/>
    <property type="match status" value="1"/>
</dbReference>
<dbReference type="Pfam" id="PF00459">
    <property type="entry name" value="Inositol_P"/>
    <property type="match status" value="1"/>
</dbReference>
<dbReference type="InterPro" id="IPR020583">
    <property type="entry name" value="Inositol_monoP_metal-BS"/>
</dbReference>
<dbReference type="PROSITE" id="PS00629">
    <property type="entry name" value="IMP_1"/>
    <property type="match status" value="1"/>
</dbReference>
<feature type="binding site" evidence="4">
    <location>
        <position position="87"/>
    </location>
    <ligand>
        <name>Mg(2+)</name>
        <dbReference type="ChEBI" id="CHEBI:18420"/>
        <label>2</label>
    </ligand>
</feature>
<dbReference type="PANTHER" id="PTHR43028">
    <property type="entry name" value="3'(2'),5'-BISPHOSPHATE NUCLEOTIDASE 1"/>
    <property type="match status" value="1"/>
</dbReference>
<feature type="binding site" evidence="4">
    <location>
        <position position="67"/>
    </location>
    <ligand>
        <name>Mg(2+)</name>
        <dbReference type="ChEBI" id="CHEBI:18420"/>
        <label>1</label>
    </ligand>
</feature>
<dbReference type="HAMAP" id="MF_02095">
    <property type="entry name" value="CysQ"/>
    <property type="match status" value="1"/>
</dbReference>
<dbReference type="GeneID" id="93116697"/>
<comment type="catalytic activity">
    <reaction evidence="1 4">
        <text>adenosine 3',5'-bisphosphate + H2O = AMP + phosphate</text>
        <dbReference type="Rhea" id="RHEA:10040"/>
        <dbReference type="ChEBI" id="CHEBI:15377"/>
        <dbReference type="ChEBI" id="CHEBI:43474"/>
        <dbReference type="ChEBI" id="CHEBI:58343"/>
        <dbReference type="ChEBI" id="CHEBI:456215"/>
        <dbReference type="EC" id="3.1.3.7"/>
    </reaction>
</comment>
<dbReference type="AlphaFoldDB" id="A0A7J4XE04"/>
<feature type="binding site" evidence="4">
    <location>
        <begin position="89"/>
        <end position="92"/>
    </location>
    <ligand>
        <name>substrate</name>
    </ligand>
</feature>
<reference evidence="6 7" key="1">
    <citation type="journal article" date="2019" name="Nat. Med.">
        <title>A library of human gut bacterial isolates paired with longitudinal multiomics data enables mechanistic microbiome research.</title>
        <authorList>
            <person name="Poyet M."/>
            <person name="Groussin M."/>
            <person name="Gibbons S.M."/>
            <person name="Avila-Pacheco J."/>
            <person name="Jiang X."/>
            <person name="Kearney S.M."/>
            <person name="Perrotta A.R."/>
            <person name="Berdy B."/>
            <person name="Zhao S."/>
            <person name="Lieberman T.D."/>
            <person name="Swanson P.K."/>
            <person name="Smith M."/>
            <person name="Roesemann S."/>
            <person name="Alexander J.E."/>
            <person name="Rich S.A."/>
            <person name="Livny J."/>
            <person name="Vlamakis H."/>
            <person name="Clish C."/>
            <person name="Bullock K."/>
            <person name="Deik A."/>
            <person name="Scott J."/>
            <person name="Pierce K.A."/>
            <person name="Xavier R.J."/>
            <person name="Alm E.J."/>
        </authorList>
    </citation>
    <scope>NUCLEOTIDE SEQUENCE [LARGE SCALE GENOMIC DNA]</scope>
    <source>
        <strain evidence="6 7">BIOML-A10</strain>
    </source>
</reference>
<feature type="binding site" evidence="4">
    <location>
        <position position="89"/>
    </location>
    <ligand>
        <name>Mg(2+)</name>
        <dbReference type="ChEBI" id="CHEBI:18420"/>
        <label>1</label>
    </ligand>
</feature>
<dbReference type="NCBIfam" id="TIGR01331">
    <property type="entry name" value="bisphos_cysQ"/>
    <property type="match status" value="1"/>
</dbReference>
<organism evidence="6 7">
    <name type="scientific">Bacteroides salyersiae</name>
    <dbReference type="NCBI Taxonomy" id="291644"/>
    <lineage>
        <taxon>Bacteria</taxon>
        <taxon>Pseudomonadati</taxon>
        <taxon>Bacteroidota</taxon>
        <taxon>Bacteroidia</taxon>
        <taxon>Bacteroidales</taxon>
        <taxon>Bacteroidaceae</taxon>
        <taxon>Bacteroides</taxon>
    </lineage>
</organism>
<dbReference type="EMBL" id="VWMK01000026">
    <property type="protein sequence ID" value="KAA3758641.1"/>
    <property type="molecule type" value="Genomic_DNA"/>
</dbReference>
<feature type="binding site" evidence="4">
    <location>
        <position position="87"/>
    </location>
    <ligand>
        <name>Mg(2+)</name>
        <dbReference type="ChEBI" id="CHEBI:18420"/>
        <label>1</label>
    </ligand>
</feature>
<feature type="binding site" evidence="5">
    <location>
        <position position="230"/>
    </location>
    <ligand>
        <name>Mg(2+)</name>
        <dbReference type="ChEBI" id="CHEBI:18420"/>
        <label>1</label>
        <note>catalytic</note>
    </ligand>
</feature>
<feature type="binding site" evidence="4">
    <location>
        <position position="230"/>
    </location>
    <ligand>
        <name>substrate</name>
    </ligand>
</feature>
<dbReference type="RefSeq" id="WP_005923594.1">
    <property type="nucleotide sequence ID" value="NZ_CABKSE010000001.1"/>
</dbReference>
<evidence type="ECO:0000313" key="7">
    <source>
        <dbReference type="Proteomes" id="UP000422221"/>
    </source>
</evidence>
<feature type="binding site" evidence="4">
    <location>
        <position position="67"/>
    </location>
    <ligand>
        <name>substrate</name>
    </ligand>
</feature>
<evidence type="ECO:0000256" key="4">
    <source>
        <dbReference type="HAMAP-Rule" id="MF_02095"/>
    </source>
</evidence>
<keyword evidence="3 4" id="KW-0460">Magnesium</keyword>
<keyword evidence="2 4" id="KW-0479">Metal-binding</keyword>
<dbReference type="PANTHER" id="PTHR43028:SF5">
    <property type="entry name" value="3'(2'),5'-BISPHOSPHATE NUCLEOTIDASE 1"/>
    <property type="match status" value="1"/>
</dbReference>
<comment type="subcellular location">
    <subcellularLocation>
        <location evidence="4">Cell membrane</location>
        <topology evidence="4">Peripheral membrane protein</topology>
        <orientation evidence="4">Cytoplasmic side</orientation>
    </subcellularLocation>
</comment>
<dbReference type="CDD" id="cd01638">
    <property type="entry name" value="CysQ"/>
    <property type="match status" value="1"/>
</dbReference>
<evidence type="ECO:0000313" key="6">
    <source>
        <dbReference type="EMBL" id="KAA3758641.1"/>
    </source>
</evidence>
<feature type="binding site" evidence="4 5">
    <location>
        <position position="90"/>
    </location>
    <ligand>
        <name>Mg(2+)</name>
        <dbReference type="ChEBI" id="CHEBI:18420"/>
        <label>2</label>
    </ligand>
</feature>
<keyword evidence="4" id="KW-0472">Membrane</keyword>
<feature type="binding site" evidence="5">
    <location>
        <position position="89"/>
    </location>
    <ligand>
        <name>Mg(2+)</name>
        <dbReference type="ChEBI" id="CHEBI:18420"/>
        <label>1</label>
        <note>catalytic</note>
    </ligand>
</feature>
<sequence length="275" mass="30956">MEQKYLFVAVDAALRAGEKILSIYNDPKSDFEIERKADNSPLTIADRKAHETIAMILNETPFPVLSEEGKHLDYEVRKGWNTLWIVDPLDGTKEFIKRNGEFTVNIALVYEGIPVLGVIYLPVKQELYFAEESLGAYKLSGITALDDSASLDKLIASSVRLPGKDSRKDHFVIVASRSHLTPETETYINEMKRKHADVELISSGSSIKICLVAEGKADVYPRFAPTMEWDTAAGHAIARAAGMEVYQAGEEWPLQYNKEDLLNPWFIVEKKRVNH</sequence>
<keyword evidence="4 6" id="KW-0378">Hydrolase</keyword>
<gene>
    <name evidence="4 6" type="primary">cysQ</name>
    <name evidence="6" type="ORF">F3F73_20590</name>
</gene>
<evidence type="ECO:0000256" key="5">
    <source>
        <dbReference type="PIRSR" id="PIRSR600760-2"/>
    </source>
</evidence>
<protein>
    <recommendedName>
        <fullName evidence="4">3'(2'),5'-bisphosphate nucleotidase CysQ</fullName>
        <ecNumber evidence="4">3.1.3.7</ecNumber>
    </recommendedName>
    <alternativeName>
        <fullName evidence="4">3'(2'),5-bisphosphonucleoside 3'(2')-phosphohydrolase</fullName>
    </alternativeName>
    <alternativeName>
        <fullName evidence="4">3'-phosphoadenosine 5'-phosphate phosphatase</fullName>
        <shortName evidence="4">PAP phosphatase</shortName>
    </alternativeName>
</protein>
<dbReference type="Gene3D" id="3.30.540.10">
    <property type="entry name" value="Fructose-1,6-Bisphosphatase, subunit A, domain 1"/>
    <property type="match status" value="1"/>
</dbReference>
<dbReference type="GO" id="GO:0008441">
    <property type="term" value="F:3'(2'),5'-bisphosphate nucleotidase activity"/>
    <property type="evidence" value="ECO:0007669"/>
    <property type="project" value="UniProtKB-UniRule"/>
</dbReference>
<name>A0A7J4XE04_9BACE</name>
<dbReference type="GO" id="GO:0005886">
    <property type="term" value="C:plasma membrane"/>
    <property type="evidence" value="ECO:0007669"/>
    <property type="project" value="UniProtKB-SubCell"/>
</dbReference>
<dbReference type="InterPro" id="IPR000760">
    <property type="entry name" value="Inositol_monophosphatase-like"/>
</dbReference>
<dbReference type="InterPro" id="IPR006240">
    <property type="entry name" value="CysQ"/>
</dbReference>
<dbReference type="EC" id="3.1.3.7" evidence="4"/>
<accession>A0A7J4XE04</accession>
<comment type="similarity">
    <text evidence="4">Belongs to the inositol monophosphatase superfamily. CysQ family.</text>
</comment>
<dbReference type="GO" id="GO:0000103">
    <property type="term" value="P:sulfate assimilation"/>
    <property type="evidence" value="ECO:0007669"/>
    <property type="project" value="TreeGrafter"/>
</dbReference>
<comment type="cofactor">
    <cofactor evidence="4 5">
        <name>Mg(2+)</name>
        <dbReference type="ChEBI" id="CHEBI:18420"/>
    </cofactor>
</comment>
<dbReference type="InterPro" id="IPR050725">
    <property type="entry name" value="CysQ/Inositol_MonoPase"/>
</dbReference>
<dbReference type="GO" id="GO:0050427">
    <property type="term" value="P:3'-phosphoadenosine 5'-phosphosulfate metabolic process"/>
    <property type="evidence" value="ECO:0007669"/>
    <property type="project" value="TreeGrafter"/>
</dbReference>
<feature type="binding site" evidence="5">
    <location>
        <position position="67"/>
    </location>
    <ligand>
        <name>Mg(2+)</name>
        <dbReference type="ChEBI" id="CHEBI:18420"/>
        <label>1</label>
        <note>catalytic</note>
    </ligand>
</feature>
<feature type="binding site" evidence="4">
    <location>
        <position position="230"/>
    </location>
    <ligand>
        <name>Mg(2+)</name>
        <dbReference type="ChEBI" id="CHEBI:18420"/>
        <label>2</label>
    </ligand>
</feature>